<dbReference type="OrthoDB" id="5565643at2759"/>
<evidence type="ECO:0000313" key="3">
    <source>
        <dbReference type="Proteomes" id="UP001151518"/>
    </source>
</evidence>
<dbReference type="EMBL" id="JANBTW010000027">
    <property type="protein sequence ID" value="KAJ2677890.1"/>
    <property type="molecule type" value="Genomic_DNA"/>
</dbReference>
<dbReference type="AlphaFoldDB" id="A0A9W8KY60"/>
<feature type="region of interest" description="Disordered" evidence="1">
    <location>
        <begin position="17"/>
        <end position="40"/>
    </location>
</feature>
<name>A0A9W8KY60_9FUNG</name>
<evidence type="ECO:0000313" key="2">
    <source>
        <dbReference type="EMBL" id="KAJ2677890.1"/>
    </source>
</evidence>
<gene>
    <name evidence="2" type="ORF">GGI25_002842</name>
</gene>
<sequence length="682" mass="77676">MVSFTSRLRRNSITPLSLAATQTPASPTLSTATLSPTSTKRSFGSPLFPAASAVSADAYQLSKATDAIDEDLWYGSPVFDARHWFAKGNMELVRLKHAEMRFTAEALTIVCSSTNEADCSWSCQCLELGWPSVCVVEIDYDVCNVESDALATRWLRVVQNRALFPIAYIYRLRTHWAGCSEVFEHPLINDLSKTLAKRFSLVSRLPQHVCNSEYEMCFYKYRLLFLTGVSFRMSEMAKSEQGTLAMYTYITYILKTDLFEPISIEFTDAQPQHMQDILNVINKNPHQLEYSKMRVVTANAALQSSLRHVRLDMHNMTDGRHSIPFCAAHFPWLESLVVSHSPDFKGTKDNLMSLGVLFSLPWINLVELQLPFISDSYAMMLKDKCPSLQFFYVYPEPRYERWPAYDQPFTSDGLYVLATQWPKLRHLVINYAFRSMLQSQPTSHALLSPSRLSFGGGRPASIIGKSGKPSYQSESRIFGYKSMQQQEQQDKEQQSTPGAMSLDSFTIYPRNRNLRVLRIPYLQLPFSTGLALLRDIPQLQIFEFMPVLKDTTPKSPGIASTLRRRVSASRSPQFNAPFADPDVVYHLKTSKHPLKELILHEASTTRYISSSWIEIMNSFIDLVTVTLVAVNQEDLTAAGLLMQFCKRNDAKFDVDIDDQSRRYQTCVDFANSWEKMGDLLWK</sequence>
<dbReference type="Proteomes" id="UP001151518">
    <property type="component" value="Unassembled WGS sequence"/>
</dbReference>
<feature type="compositionally biased region" description="Low complexity" evidence="1">
    <location>
        <begin position="17"/>
        <end position="39"/>
    </location>
</feature>
<dbReference type="Gene3D" id="3.80.10.10">
    <property type="entry name" value="Ribonuclease Inhibitor"/>
    <property type="match status" value="1"/>
</dbReference>
<dbReference type="InterPro" id="IPR032675">
    <property type="entry name" value="LRR_dom_sf"/>
</dbReference>
<evidence type="ECO:0000256" key="1">
    <source>
        <dbReference type="SAM" id="MobiDB-lite"/>
    </source>
</evidence>
<feature type="region of interest" description="Disordered" evidence="1">
    <location>
        <begin position="482"/>
        <end position="502"/>
    </location>
</feature>
<organism evidence="2 3">
    <name type="scientific">Coemansia spiralis</name>
    <dbReference type="NCBI Taxonomy" id="417178"/>
    <lineage>
        <taxon>Eukaryota</taxon>
        <taxon>Fungi</taxon>
        <taxon>Fungi incertae sedis</taxon>
        <taxon>Zoopagomycota</taxon>
        <taxon>Kickxellomycotina</taxon>
        <taxon>Kickxellomycetes</taxon>
        <taxon>Kickxellales</taxon>
        <taxon>Kickxellaceae</taxon>
        <taxon>Coemansia</taxon>
    </lineage>
</organism>
<accession>A0A9W8KY60</accession>
<protein>
    <submittedName>
        <fullName evidence="2">Uncharacterized protein</fullName>
    </submittedName>
</protein>
<proteinExistence type="predicted"/>
<reference evidence="2" key="1">
    <citation type="submission" date="2022-07" db="EMBL/GenBank/DDBJ databases">
        <title>Phylogenomic reconstructions and comparative analyses of Kickxellomycotina fungi.</title>
        <authorList>
            <person name="Reynolds N.K."/>
            <person name="Stajich J.E."/>
            <person name="Barry K."/>
            <person name="Grigoriev I.V."/>
            <person name="Crous P."/>
            <person name="Smith M.E."/>
        </authorList>
    </citation>
    <scope>NUCLEOTIDE SEQUENCE</scope>
    <source>
        <strain evidence="2">NRRL 3115</strain>
    </source>
</reference>
<comment type="caution">
    <text evidence="2">The sequence shown here is derived from an EMBL/GenBank/DDBJ whole genome shotgun (WGS) entry which is preliminary data.</text>
</comment>